<comment type="subcellular location">
    <subcellularLocation>
        <location evidence="1">Plastid</location>
    </subcellularLocation>
</comment>
<evidence type="ECO:0000259" key="3">
    <source>
        <dbReference type="Pfam" id="PF04755"/>
    </source>
</evidence>
<proteinExistence type="predicted"/>
<evidence type="ECO:0000313" key="4">
    <source>
        <dbReference type="EMBL" id="CAD8889364.1"/>
    </source>
</evidence>
<dbReference type="EMBL" id="HBFR01023078">
    <property type="protein sequence ID" value="CAD8889367.1"/>
    <property type="molecule type" value="Transcribed_RNA"/>
</dbReference>
<feature type="domain" description="Plastid lipid-associated protein/fibrillin conserved" evidence="3">
    <location>
        <begin position="107"/>
        <end position="210"/>
    </location>
</feature>
<dbReference type="GO" id="GO:0009536">
    <property type="term" value="C:plastid"/>
    <property type="evidence" value="ECO:0007669"/>
    <property type="project" value="UniProtKB-SubCell"/>
</dbReference>
<accession>A0A6U5HKD8</accession>
<protein>
    <recommendedName>
        <fullName evidence="3">Plastid lipid-associated protein/fibrillin conserved domain-containing protein</fullName>
    </recommendedName>
</protein>
<dbReference type="InterPro" id="IPR039633">
    <property type="entry name" value="PAP"/>
</dbReference>
<evidence type="ECO:0000313" key="5">
    <source>
        <dbReference type="EMBL" id="CAD8889367.1"/>
    </source>
</evidence>
<evidence type="ECO:0000256" key="1">
    <source>
        <dbReference type="ARBA" id="ARBA00004474"/>
    </source>
</evidence>
<dbReference type="Pfam" id="PF04755">
    <property type="entry name" value="PAP_fibrillin"/>
    <property type="match status" value="1"/>
</dbReference>
<dbReference type="InterPro" id="IPR006843">
    <property type="entry name" value="PAP/fibrillin_dom"/>
</dbReference>
<name>A0A6U5HKD8_9STRA</name>
<dbReference type="PANTHER" id="PTHR31906">
    <property type="entry name" value="PLASTID-LIPID-ASSOCIATED PROTEIN 4, CHLOROPLASTIC-RELATED"/>
    <property type="match status" value="1"/>
</dbReference>
<sequence>MVRTPTKISRPRRQIVTKMFPATVLWVAAAVVRPVEAFVSLPSFPKTSNARATRLRATPDDLFSDVMRSVAEFWSNVVPFSDAVDEADASRKRLKNGLLSLVRTSGTSTDRSEVEDIIADLAALSPNADAARSALLRKKWLLEWTTEKEINFFLDWNISDDVSQSISYDGDGETAKGRLVNDIAFRRGGSFGVIGSLSPNDNLRLRTDFEFTGATLDLADWGSYQLPPLGKGWFDTVYLDEDLRVDTNSRNDILICTPKDR</sequence>
<keyword evidence="2" id="KW-0934">Plastid</keyword>
<gene>
    <name evidence="4" type="ORF">CHYS00102_LOCUS16569</name>
    <name evidence="5" type="ORF">CHYS00102_LOCUS16572</name>
</gene>
<reference evidence="5" key="1">
    <citation type="submission" date="2021-01" db="EMBL/GenBank/DDBJ databases">
        <authorList>
            <person name="Corre E."/>
            <person name="Pelletier E."/>
            <person name="Niang G."/>
            <person name="Scheremetjew M."/>
            <person name="Finn R."/>
            <person name="Kale V."/>
            <person name="Holt S."/>
            <person name="Cochrane G."/>
            <person name="Meng A."/>
            <person name="Brown T."/>
            <person name="Cohen L."/>
        </authorList>
    </citation>
    <scope>NUCLEOTIDE SEQUENCE</scope>
    <source>
        <strain evidence="5">308</strain>
    </source>
</reference>
<evidence type="ECO:0000256" key="2">
    <source>
        <dbReference type="ARBA" id="ARBA00022640"/>
    </source>
</evidence>
<organism evidence="5">
    <name type="scientific">Corethron hystrix</name>
    <dbReference type="NCBI Taxonomy" id="216773"/>
    <lineage>
        <taxon>Eukaryota</taxon>
        <taxon>Sar</taxon>
        <taxon>Stramenopiles</taxon>
        <taxon>Ochrophyta</taxon>
        <taxon>Bacillariophyta</taxon>
        <taxon>Coscinodiscophyceae</taxon>
        <taxon>Corethrophycidae</taxon>
        <taxon>Corethrales</taxon>
        <taxon>Corethraceae</taxon>
        <taxon>Corethron</taxon>
    </lineage>
</organism>
<dbReference type="EMBL" id="HBFR01023075">
    <property type="protein sequence ID" value="CAD8889364.1"/>
    <property type="molecule type" value="Transcribed_RNA"/>
</dbReference>
<dbReference type="AlphaFoldDB" id="A0A6U5HKD8"/>